<evidence type="ECO:0000313" key="2">
    <source>
        <dbReference type="EMBL" id="MDI1485088.1"/>
    </source>
</evidence>
<feature type="region of interest" description="Disordered" evidence="1">
    <location>
        <begin position="252"/>
        <end position="291"/>
    </location>
</feature>
<dbReference type="GO" id="GO:0016740">
    <property type="term" value="F:transferase activity"/>
    <property type="evidence" value="ECO:0007669"/>
    <property type="project" value="UniProtKB-KW"/>
</dbReference>
<dbReference type="InterPro" id="IPR043519">
    <property type="entry name" value="NT_sf"/>
</dbReference>
<dbReference type="PANTHER" id="PTHR34822">
    <property type="entry name" value="GRPB DOMAIN PROTEIN (AFU_ORTHOLOGUE AFUA_1G01530)"/>
    <property type="match status" value="1"/>
</dbReference>
<dbReference type="Pfam" id="PF04229">
    <property type="entry name" value="GrpB"/>
    <property type="match status" value="1"/>
</dbReference>
<reference evidence="2" key="1">
    <citation type="journal article" date="2023" name="Genome Biol. Evol.">
        <title>First Whole Genome Sequence and Flow Cytometry Genome Size Data for the Lichen-Forming Fungus Ramalina farinacea (Ascomycota).</title>
        <authorList>
            <person name="Llewellyn T."/>
            <person name="Mian S."/>
            <person name="Hill R."/>
            <person name="Leitch I.J."/>
            <person name="Gaya E."/>
        </authorList>
    </citation>
    <scope>NUCLEOTIDE SEQUENCE</scope>
    <source>
        <strain evidence="2">LIQ254RAFAR</strain>
    </source>
</reference>
<evidence type="ECO:0000256" key="1">
    <source>
        <dbReference type="SAM" id="MobiDB-lite"/>
    </source>
</evidence>
<comment type="caution">
    <text evidence="2">The sequence shown here is derived from an EMBL/GenBank/DDBJ whole genome shotgun (WGS) entry which is preliminary data.</text>
</comment>
<name>A0AA43TQY3_9LECA</name>
<sequence length="291" mass="32312">MRESEALSLSGGNKAEAARMSALNAYSFEPLAYGGFTIVDYDEKWPEQFQAIKSDLESDLADANVSFSSIEHIGSTSVPGLGTKATTDPSNGYYQEASLDICIVIPQEEFTKDKLAQFQEALLWGRRQGGYAFIGDGGVADRWSFKVRGITPLRNLYVVGEGSIPLRSYLSLRKVLCEDAELRTEYENTKRQLAKLHLSGVIFFVVKAKYLPRQQLDKMFRWEYDYVEIGEDTTAEKGYSLAGLDDTTAEADEWSIGSSSSISPDSRSPVDETNSWEGETLASHSDTEAQR</sequence>
<dbReference type="SUPFAM" id="SSF81301">
    <property type="entry name" value="Nucleotidyltransferase"/>
    <property type="match status" value="1"/>
</dbReference>
<dbReference type="PANTHER" id="PTHR34822:SF1">
    <property type="entry name" value="GRPB FAMILY PROTEIN"/>
    <property type="match status" value="1"/>
</dbReference>
<dbReference type="InterPro" id="IPR007344">
    <property type="entry name" value="GrpB/CoaE"/>
</dbReference>
<gene>
    <name evidence="2" type="primary">AUR1</name>
    <name evidence="2" type="ORF">OHK93_000222</name>
</gene>
<evidence type="ECO:0000313" key="3">
    <source>
        <dbReference type="Proteomes" id="UP001161017"/>
    </source>
</evidence>
<keyword evidence="3" id="KW-1185">Reference proteome</keyword>
<dbReference type="Gene3D" id="3.30.460.10">
    <property type="entry name" value="Beta Polymerase, domain 2"/>
    <property type="match status" value="1"/>
</dbReference>
<dbReference type="AlphaFoldDB" id="A0AA43TQY3"/>
<proteinExistence type="predicted"/>
<dbReference type="EMBL" id="JAPUFD010000001">
    <property type="protein sequence ID" value="MDI1485088.1"/>
    <property type="molecule type" value="Genomic_DNA"/>
</dbReference>
<protein>
    <submittedName>
        <fullName evidence="2">Phosphatidylinositol:ceramide phosphoinositol transferase (IPC synthase)</fullName>
    </submittedName>
</protein>
<feature type="compositionally biased region" description="Low complexity" evidence="1">
    <location>
        <begin position="255"/>
        <end position="267"/>
    </location>
</feature>
<organism evidence="2 3">
    <name type="scientific">Ramalina farinacea</name>
    <dbReference type="NCBI Taxonomy" id="258253"/>
    <lineage>
        <taxon>Eukaryota</taxon>
        <taxon>Fungi</taxon>
        <taxon>Dikarya</taxon>
        <taxon>Ascomycota</taxon>
        <taxon>Pezizomycotina</taxon>
        <taxon>Lecanoromycetes</taxon>
        <taxon>OSLEUM clade</taxon>
        <taxon>Lecanoromycetidae</taxon>
        <taxon>Lecanorales</taxon>
        <taxon>Lecanorineae</taxon>
        <taxon>Ramalinaceae</taxon>
        <taxon>Ramalina</taxon>
    </lineage>
</organism>
<dbReference type="Proteomes" id="UP001161017">
    <property type="component" value="Unassembled WGS sequence"/>
</dbReference>
<keyword evidence="2" id="KW-0808">Transferase</keyword>
<accession>A0AA43TQY3</accession>